<dbReference type="SUPFAM" id="SSF56037">
    <property type="entry name" value="PheT/TilS domain"/>
    <property type="match status" value="1"/>
</dbReference>
<evidence type="ECO:0000256" key="1">
    <source>
        <dbReference type="ARBA" id="ARBA00004496"/>
    </source>
</evidence>
<evidence type="ECO:0000256" key="3">
    <source>
        <dbReference type="ARBA" id="ARBA00022598"/>
    </source>
</evidence>
<comment type="catalytic activity">
    <reaction evidence="7 8">
        <text>cytidine(34) in tRNA(Ile2) + L-lysine + ATP = lysidine(34) in tRNA(Ile2) + AMP + diphosphate + H(+)</text>
        <dbReference type="Rhea" id="RHEA:43744"/>
        <dbReference type="Rhea" id="RHEA-COMP:10625"/>
        <dbReference type="Rhea" id="RHEA-COMP:10670"/>
        <dbReference type="ChEBI" id="CHEBI:15378"/>
        <dbReference type="ChEBI" id="CHEBI:30616"/>
        <dbReference type="ChEBI" id="CHEBI:32551"/>
        <dbReference type="ChEBI" id="CHEBI:33019"/>
        <dbReference type="ChEBI" id="CHEBI:82748"/>
        <dbReference type="ChEBI" id="CHEBI:83665"/>
        <dbReference type="ChEBI" id="CHEBI:456215"/>
        <dbReference type="EC" id="6.3.4.19"/>
    </reaction>
</comment>
<feature type="binding site" evidence="8">
    <location>
        <begin position="28"/>
        <end position="33"/>
    </location>
    <ligand>
        <name>ATP</name>
        <dbReference type="ChEBI" id="CHEBI:30616"/>
    </ligand>
</feature>
<keyword evidence="6 8" id="KW-0067">ATP-binding</keyword>
<organism evidence="9 10">
    <name type="scientific">Aequoribacter fuscus</name>
    <dbReference type="NCBI Taxonomy" id="2518989"/>
    <lineage>
        <taxon>Bacteria</taxon>
        <taxon>Pseudomonadati</taxon>
        <taxon>Pseudomonadota</taxon>
        <taxon>Gammaproteobacteria</taxon>
        <taxon>Cellvibrionales</taxon>
        <taxon>Halieaceae</taxon>
        <taxon>Aequoribacter</taxon>
    </lineage>
</organism>
<dbReference type="InterPro" id="IPR014729">
    <property type="entry name" value="Rossmann-like_a/b/a_fold"/>
</dbReference>
<name>F3L384_9GAMM</name>
<evidence type="ECO:0000256" key="7">
    <source>
        <dbReference type="ARBA" id="ARBA00048539"/>
    </source>
</evidence>
<dbReference type="PANTHER" id="PTHR43033">
    <property type="entry name" value="TRNA(ILE)-LYSIDINE SYNTHASE-RELATED"/>
    <property type="match status" value="1"/>
</dbReference>
<dbReference type="CDD" id="cd01992">
    <property type="entry name" value="TilS_N"/>
    <property type="match status" value="1"/>
</dbReference>
<dbReference type="GO" id="GO:0006400">
    <property type="term" value="P:tRNA modification"/>
    <property type="evidence" value="ECO:0007669"/>
    <property type="project" value="UniProtKB-UniRule"/>
</dbReference>
<dbReference type="Pfam" id="PF09179">
    <property type="entry name" value="TilS"/>
    <property type="match status" value="1"/>
</dbReference>
<evidence type="ECO:0000256" key="2">
    <source>
        <dbReference type="ARBA" id="ARBA00022490"/>
    </source>
</evidence>
<comment type="caution">
    <text evidence="9">The sequence shown here is derived from an EMBL/GenBank/DDBJ whole genome shotgun (WGS) entry which is preliminary data.</text>
</comment>
<dbReference type="InterPro" id="IPR015262">
    <property type="entry name" value="tRNA_Ile_lys_synt_subst-bd"/>
</dbReference>
<dbReference type="SUPFAM" id="SSF82829">
    <property type="entry name" value="MesJ substrate recognition domain-like"/>
    <property type="match status" value="1"/>
</dbReference>
<dbReference type="SMART" id="SM00977">
    <property type="entry name" value="TilS_C"/>
    <property type="match status" value="1"/>
</dbReference>
<keyword evidence="2 8" id="KW-0963">Cytoplasm</keyword>
<keyword evidence="3 8" id="KW-0436">Ligase</keyword>
<dbReference type="HAMAP" id="MF_01161">
    <property type="entry name" value="tRNA_Ile_lys_synt"/>
    <property type="match status" value="1"/>
</dbReference>
<dbReference type="InterPro" id="IPR011063">
    <property type="entry name" value="TilS/TtcA_N"/>
</dbReference>
<dbReference type="GO" id="GO:0005737">
    <property type="term" value="C:cytoplasm"/>
    <property type="evidence" value="ECO:0007669"/>
    <property type="project" value="UniProtKB-SubCell"/>
</dbReference>
<dbReference type="RefSeq" id="WP_009576251.1">
    <property type="nucleotide sequence ID" value="NZ_AEIG01000062.1"/>
</dbReference>
<dbReference type="STRING" id="2518989.IMCC3088_2076"/>
<protein>
    <recommendedName>
        <fullName evidence="8">tRNA(Ile)-lysidine synthase</fullName>
        <ecNumber evidence="8">6.3.4.19</ecNumber>
    </recommendedName>
    <alternativeName>
        <fullName evidence="8">tRNA(Ile)-2-lysyl-cytidine synthase</fullName>
    </alternativeName>
    <alternativeName>
        <fullName evidence="8">tRNA(Ile)-lysidine synthetase</fullName>
    </alternativeName>
</protein>
<dbReference type="Pfam" id="PF01171">
    <property type="entry name" value="ATP_bind_3"/>
    <property type="match status" value="1"/>
</dbReference>
<comment type="subcellular location">
    <subcellularLocation>
        <location evidence="1 8">Cytoplasm</location>
    </subcellularLocation>
</comment>
<evidence type="ECO:0000313" key="9">
    <source>
        <dbReference type="EMBL" id="EGG29156.1"/>
    </source>
</evidence>
<accession>F3L384</accession>
<dbReference type="NCBIfam" id="TIGR02432">
    <property type="entry name" value="lysidine_TilS_N"/>
    <property type="match status" value="1"/>
</dbReference>
<dbReference type="Gene3D" id="3.40.50.620">
    <property type="entry name" value="HUPs"/>
    <property type="match status" value="1"/>
</dbReference>
<keyword evidence="10" id="KW-1185">Reference proteome</keyword>
<dbReference type="InterPro" id="IPR012795">
    <property type="entry name" value="tRNA_Ile_lys_synt_N"/>
</dbReference>
<dbReference type="SUPFAM" id="SSF52402">
    <property type="entry name" value="Adenine nucleotide alpha hydrolases-like"/>
    <property type="match status" value="1"/>
</dbReference>
<dbReference type="Pfam" id="PF11734">
    <property type="entry name" value="TilS_C"/>
    <property type="match status" value="1"/>
</dbReference>
<dbReference type="AlphaFoldDB" id="F3L384"/>
<evidence type="ECO:0000256" key="6">
    <source>
        <dbReference type="ARBA" id="ARBA00022840"/>
    </source>
</evidence>
<dbReference type="OrthoDB" id="9807403at2"/>
<evidence type="ECO:0000256" key="4">
    <source>
        <dbReference type="ARBA" id="ARBA00022694"/>
    </source>
</evidence>
<sequence length="448" mass="49808">MGLLGKYPHVEQFLLRYIDAPRWLLGVSGGADSVALMAFVRALGDAHDIPPVTVIYIDHGLHPDSANWGVLVERVSKQLSFAFEARSVVVVESGGGLEEAARAARYRAFEDLICEQDVLMTAHHQDDQLETFLMRAFRGAGPEGLRSMLPERSLGVGLLIRPLLGVARNDLVQIATAIAPDYVLDPSNLDTRYDRGFLRQELVPLIRARWPQAAVSVGRSIELLQAMWDKQNTLQVPTIRALTGEPILEVPLGLNASALAHLVRAWLAELSLYRPSKAQLDEFVRQLEGVKNDQGPILQTGHYALRFYAGSIYCCSDIANVGSEMTLYEADSELCAESALGLFKVVNLPEALQGRFSARTPLAGESCRTHSKQPSRKLTKLLHEWRVPPWWRSAVVVMCVDDRVVSVLNRVVDSDLLAQIHPTIAGLRVDWQHQLIEKSPFVYRQVSQ</sequence>
<dbReference type="Gene3D" id="1.20.59.20">
    <property type="match status" value="1"/>
</dbReference>
<dbReference type="GO" id="GO:0005524">
    <property type="term" value="F:ATP binding"/>
    <property type="evidence" value="ECO:0007669"/>
    <property type="project" value="UniProtKB-UniRule"/>
</dbReference>
<comment type="domain">
    <text evidence="8">The N-terminal region contains the highly conserved SGGXDS motif, predicted to be a P-loop motif involved in ATP binding.</text>
</comment>
<gene>
    <name evidence="8" type="primary">tilS</name>
    <name evidence="9" type="ORF">IMCC3088_2076</name>
</gene>
<dbReference type="EMBL" id="AEIG01000062">
    <property type="protein sequence ID" value="EGG29156.1"/>
    <property type="molecule type" value="Genomic_DNA"/>
</dbReference>
<evidence type="ECO:0000256" key="8">
    <source>
        <dbReference type="HAMAP-Rule" id="MF_01161"/>
    </source>
</evidence>
<dbReference type="EC" id="6.3.4.19" evidence="8"/>
<comment type="similarity">
    <text evidence="8">Belongs to the tRNA(Ile)-lysidine synthase family.</text>
</comment>
<proteinExistence type="inferred from homology"/>
<dbReference type="PANTHER" id="PTHR43033:SF1">
    <property type="entry name" value="TRNA(ILE)-LYSIDINE SYNTHASE-RELATED"/>
    <property type="match status" value="1"/>
</dbReference>
<evidence type="ECO:0000256" key="5">
    <source>
        <dbReference type="ARBA" id="ARBA00022741"/>
    </source>
</evidence>
<keyword evidence="5 8" id="KW-0547">Nucleotide-binding</keyword>
<comment type="function">
    <text evidence="8">Ligates lysine onto the cytidine present at position 34 of the AUA codon-specific tRNA(Ile) that contains the anticodon CAU, in an ATP-dependent manner. Cytidine is converted to lysidine, thus changing the amino acid specificity of the tRNA from methionine to isoleucine.</text>
</comment>
<dbReference type="eggNOG" id="COG0037">
    <property type="taxonomic scope" value="Bacteria"/>
</dbReference>
<dbReference type="GO" id="GO:0032267">
    <property type="term" value="F:tRNA(Ile)-lysidine synthase activity"/>
    <property type="evidence" value="ECO:0007669"/>
    <property type="project" value="UniProtKB-EC"/>
</dbReference>
<reference evidence="9 10" key="1">
    <citation type="journal article" date="2011" name="J. Bacteriol.">
        <title>Genome sequence of strain IMCC3088, a proteorhodopsin-containing marine bacterium belonging to the OM60/NOR5 clade.</title>
        <authorList>
            <person name="Jang Y."/>
            <person name="Oh H.M."/>
            <person name="Kang I."/>
            <person name="Lee K."/>
            <person name="Yang S.J."/>
            <person name="Cho J.C."/>
        </authorList>
    </citation>
    <scope>NUCLEOTIDE SEQUENCE [LARGE SCALE GENOMIC DNA]</scope>
    <source>
        <strain evidence="9 10">IMCC3088</strain>
    </source>
</reference>
<dbReference type="Proteomes" id="UP000005615">
    <property type="component" value="Unassembled WGS sequence"/>
</dbReference>
<dbReference type="InterPro" id="IPR012094">
    <property type="entry name" value="tRNA_Ile_lys_synt"/>
</dbReference>
<dbReference type="NCBIfam" id="TIGR02433">
    <property type="entry name" value="lysidine_TilS_C"/>
    <property type="match status" value="1"/>
</dbReference>
<keyword evidence="4 8" id="KW-0819">tRNA processing</keyword>
<evidence type="ECO:0000313" key="10">
    <source>
        <dbReference type="Proteomes" id="UP000005615"/>
    </source>
</evidence>
<dbReference type="InterPro" id="IPR012796">
    <property type="entry name" value="Lysidine-tRNA-synth_C"/>
</dbReference>